<feature type="domain" description="SANT" evidence="2">
    <location>
        <begin position="502"/>
        <end position="549"/>
    </location>
</feature>
<feature type="region of interest" description="Disordered" evidence="1">
    <location>
        <begin position="1"/>
        <end position="354"/>
    </location>
</feature>
<dbReference type="InterPro" id="IPR009057">
    <property type="entry name" value="Homeodomain-like_sf"/>
</dbReference>
<reference evidence="3 4" key="1">
    <citation type="submission" date="2015-09" db="EMBL/GenBank/DDBJ databases">
        <title>Host preference determinants of Valsa canker pathogens revealed by comparative genomics.</title>
        <authorList>
            <person name="Yin Z."/>
            <person name="Huang L."/>
        </authorList>
    </citation>
    <scope>NUCLEOTIDE SEQUENCE [LARGE SCALE GENOMIC DNA]</scope>
    <source>
        <strain evidence="3 4">YSFL</strain>
    </source>
</reference>
<dbReference type="EMBL" id="LJZO01000014">
    <property type="protein sequence ID" value="ROV98310.1"/>
    <property type="molecule type" value="Genomic_DNA"/>
</dbReference>
<feature type="region of interest" description="Disordered" evidence="1">
    <location>
        <begin position="389"/>
        <end position="444"/>
    </location>
</feature>
<dbReference type="PANTHER" id="PTHR22929">
    <property type="entry name" value="RNA POLYMERASE III TRANSCRIPTION INITIATION FACTOR B"/>
    <property type="match status" value="1"/>
</dbReference>
<feature type="region of interest" description="Disordered" evidence="1">
    <location>
        <begin position="588"/>
        <end position="699"/>
    </location>
</feature>
<comment type="caution">
    <text evidence="3">The sequence shown here is derived from an EMBL/GenBank/DDBJ whole genome shotgun (WGS) entry which is preliminary data.</text>
</comment>
<dbReference type="SMART" id="SM00717">
    <property type="entry name" value="SANT"/>
    <property type="match status" value="1"/>
</dbReference>
<feature type="compositionally biased region" description="Basic and acidic residues" evidence="1">
    <location>
        <begin position="588"/>
        <end position="632"/>
    </location>
</feature>
<dbReference type="PANTHER" id="PTHR22929:SF0">
    <property type="entry name" value="TRANSCRIPTION FACTOR TFIIIB COMPONENT B'' HOMOLOG"/>
    <property type="match status" value="1"/>
</dbReference>
<feature type="compositionally biased region" description="Low complexity" evidence="1">
    <location>
        <begin position="205"/>
        <end position="218"/>
    </location>
</feature>
<proteinExistence type="predicted"/>
<dbReference type="Gene3D" id="1.20.58.1880">
    <property type="match status" value="1"/>
</dbReference>
<evidence type="ECO:0000313" key="4">
    <source>
        <dbReference type="Proteomes" id="UP000284375"/>
    </source>
</evidence>
<feature type="compositionally biased region" description="Polar residues" evidence="1">
    <location>
        <begin position="132"/>
        <end position="147"/>
    </location>
</feature>
<dbReference type="Proteomes" id="UP000284375">
    <property type="component" value="Unassembled WGS sequence"/>
</dbReference>
<dbReference type="InterPro" id="IPR039467">
    <property type="entry name" value="TFIIIB_B''_Myb"/>
</dbReference>
<feature type="compositionally biased region" description="Basic residues" evidence="1">
    <location>
        <begin position="219"/>
        <end position="233"/>
    </location>
</feature>
<protein>
    <recommendedName>
        <fullName evidence="2">SANT domain-containing protein</fullName>
    </recommendedName>
</protein>
<evidence type="ECO:0000256" key="1">
    <source>
        <dbReference type="SAM" id="MobiDB-lite"/>
    </source>
</evidence>
<feature type="compositionally biased region" description="Polar residues" evidence="1">
    <location>
        <begin position="31"/>
        <end position="45"/>
    </location>
</feature>
<dbReference type="InterPro" id="IPR001005">
    <property type="entry name" value="SANT/Myb"/>
</dbReference>
<feature type="compositionally biased region" description="Basic residues" evidence="1">
    <location>
        <begin position="253"/>
        <end position="262"/>
    </location>
</feature>
<evidence type="ECO:0000259" key="2">
    <source>
        <dbReference type="PROSITE" id="PS51293"/>
    </source>
</evidence>
<accession>A0A423W4Q5</accession>
<dbReference type="InterPro" id="IPR017884">
    <property type="entry name" value="SANT_dom"/>
</dbReference>
<name>A0A423W4Q5_CYTCH</name>
<dbReference type="STRING" id="252740.A0A423W4Q5"/>
<feature type="compositionally biased region" description="Low complexity" evidence="1">
    <location>
        <begin position="57"/>
        <end position="71"/>
    </location>
</feature>
<gene>
    <name evidence="3" type="ORF">VSDG_04487</name>
</gene>
<dbReference type="PROSITE" id="PS51293">
    <property type="entry name" value="SANT"/>
    <property type="match status" value="1"/>
</dbReference>
<dbReference type="SUPFAM" id="SSF46689">
    <property type="entry name" value="Homeodomain-like"/>
    <property type="match status" value="1"/>
</dbReference>
<dbReference type="GO" id="GO:0001156">
    <property type="term" value="F:TFIIIC-class transcription factor complex binding"/>
    <property type="evidence" value="ECO:0007669"/>
    <property type="project" value="TreeGrafter"/>
</dbReference>
<organism evidence="3 4">
    <name type="scientific">Cytospora chrysosperma</name>
    <name type="common">Cytospora canker fungus</name>
    <name type="synonym">Sphaeria chrysosperma</name>
    <dbReference type="NCBI Taxonomy" id="252740"/>
    <lineage>
        <taxon>Eukaryota</taxon>
        <taxon>Fungi</taxon>
        <taxon>Dikarya</taxon>
        <taxon>Ascomycota</taxon>
        <taxon>Pezizomycotina</taxon>
        <taxon>Sordariomycetes</taxon>
        <taxon>Sordariomycetidae</taxon>
        <taxon>Diaporthales</taxon>
        <taxon>Cytosporaceae</taxon>
        <taxon>Cytospora</taxon>
    </lineage>
</organism>
<dbReference type="AlphaFoldDB" id="A0A423W4Q5"/>
<sequence>MSSMLKKGTGAFKPRAPIARRRPAAPAAAASQQVADESTPTTPAQESTPEAPPPVVEPSSTTTAEPSPTVEATERAESGLVAPVTKEPAGSKSKEAVTSTSDNAQPAAAASDVTLPEALPSGPPEKQPIPVQDSTDTTVPASATSSPAKKRATAQAKPSRSTAFAKPKPIAETTEPQPPSARQAETVPAPSESEVTTPTTDNGEGSSSAPAAPTAGAPKRARKPAAKPRKRKAAATTGESETETGAETEAPPKKKRAPRKKKDAATTDGGDGGTQASGAENGEAVALKKKRAPRKKKVTAEPAVTDAENGEGEGPRSGDEGEETEAARKLQARRKRSVTPEDAEQQTVDHEQMVMSDLTRDLRIGAKFSKYDELRDRIRKKRARQRLIKLGKLQPGEELPEGEGEGEGGGSESGTPAPADSSKPGPAPKPVPVADEGPSDVGMPRLVMRDGQLTLDEGTTQYDRHAAADAARGVVYEQEEDEFTTAVTQATYMRRQPQGNFWTDEDTVKFYHGLRMFGTDFNTISKMFGGAKNRRQVKLKFNREERAHPAAVNRCIIGEKVVPMALDAVDGADDLEDSKAITDELDRLKQEQEAETRRQEEDKAAENQRRRDELFGKRKGDRAGPVKEHGADDGDDDDAAAVAPKEDASHPSAMYGIGTDPDVIDETDLLPARGRGRGRGGRGRRGGKSAPMFAGGIGA</sequence>
<feature type="compositionally biased region" description="Basic residues" evidence="1">
    <location>
        <begin position="674"/>
        <end position="687"/>
    </location>
</feature>
<keyword evidence="4" id="KW-1185">Reference proteome</keyword>
<feature type="compositionally biased region" description="Polar residues" evidence="1">
    <location>
        <begin position="193"/>
        <end position="204"/>
    </location>
</feature>
<feature type="compositionally biased region" description="Basic residues" evidence="1">
    <location>
        <begin position="287"/>
        <end position="297"/>
    </location>
</feature>
<evidence type="ECO:0000313" key="3">
    <source>
        <dbReference type="EMBL" id="ROV98310.1"/>
    </source>
</evidence>
<dbReference type="Pfam" id="PF15963">
    <property type="entry name" value="Myb_DNA-bind_7"/>
    <property type="match status" value="1"/>
</dbReference>
<dbReference type="GO" id="GO:0070898">
    <property type="term" value="P:RNA polymerase III preinitiation complex assembly"/>
    <property type="evidence" value="ECO:0007669"/>
    <property type="project" value="TreeGrafter"/>
</dbReference>
<dbReference type="GO" id="GO:0000126">
    <property type="term" value="C:transcription factor TFIIIB complex"/>
    <property type="evidence" value="ECO:0007669"/>
    <property type="project" value="TreeGrafter"/>
</dbReference>
<dbReference type="OrthoDB" id="272624at2759"/>